<organism evidence="5 6">
    <name type="scientific">Arcobacter suis CECT 7833</name>
    <dbReference type="NCBI Taxonomy" id="663365"/>
    <lineage>
        <taxon>Bacteria</taxon>
        <taxon>Pseudomonadati</taxon>
        <taxon>Campylobacterota</taxon>
        <taxon>Epsilonproteobacteria</taxon>
        <taxon>Campylobacterales</taxon>
        <taxon>Arcobacteraceae</taxon>
        <taxon>Arcobacter</taxon>
    </lineage>
</organism>
<proteinExistence type="predicted"/>
<dbReference type="InterPro" id="IPR032508">
    <property type="entry name" value="FecR_C"/>
</dbReference>
<sequence length="327" mass="38091">MNIKTKIKEEAIYWLACEKEGLNELEKQELKHWLESNQEHQKAYNRMKLVHQMAKSISKENAQILSEQAHKEARKIRFLEKTRYFSSAAAILLIVCFSAFKIYDNNFAVQYSKTFQTDKTNLANQQLPDGSSIFIDAKTNLNIEFYKGKREVTLNNGRVMFEVAKDENRVFIIKSGDINIEVVGTKFEVIHKKDITTINVEEGIVKTYFSSYFFDKQNEKLLTKENSITYSNFQGNINNQEKINPEKIALWRENLISLNKVSLKDAFDEFSKYNDISTSFSSKEVENYLITAEFSSTQLEIFLKTISKIYPLKIDKNDKNIKISKKN</sequence>
<keyword evidence="1" id="KW-0472">Membrane</keyword>
<dbReference type="InterPro" id="IPR012373">
    <property type="entry name" value="Ferrdict_sens_TM"/>
</dbReference>
<evidence type="ECO:0000259" key="4">
    <source>
        <dbReference type="Pfam" id="PF16344"/>
    </source>
</evidence>
<feature type="domain" description="FecR protein" evidence="2">
    <location>
        <begin position="114"/>
        <end position="206"/>
    </location>
</feature>
<reference evidence="5 6" key="1">
    <citation type="submission" date="2018-08" db="EMBL/GenBank/DDBJ databases">
        <title>Complete genome of the Arcobacter suis type strain LMG 26152.</title>
        <authorList>
            <person name="Miller W.G."/>
            <person name="Yee E."/>
            <person name="Bono J.L."/>
        </authorList>
    </citation>
    <scope>NUCLEOTIDE SEQUENCE [LARGE SCALE GENOMIC DNA]</scope>
    <source>
        <strain evidence="5 6">CECT 7833</strain>
    </source>
</reference>
<name>A0AAD0WQZ7_9BACT</name>
<gene>
    <name evidence="5" type="ORF">ASUIS_1802</name>
</gene>
<dbReference type="RefSeq" id="WP_118886792.1">
    <property type="nucleotide sequence ID" value="NZ_CP032100.1"/>
</dbReference>
<dbReference type="Pfam" id="PF16220">
    <property type="entry name" value="DUF4880"/>
    <property type="match status" value="1"/>
</dbReference>
<dbReference type="GO" id="GO:0016989">
    <property type="term" value="F:sigma factor antagonist activity"/>
    <property type="evidence" value="ECO:0007669"/>
    <property type="project" value="TreeGrafter"/>
</dbReference>
<evidence type="ECO:0000313" key="6">
    <source>
        <dbReference type="Proteomes" id="UP000263040"/>
    </source>
</evidence>
<dbReference type="KEGG" id="asui:ASUIS_1802"/>
<dbReference type="PANTHER" id="PTHR30273">
    <property type="entry name" value="PERIPLASMIC SIGNAL SENSOR AND SIGMA FACTOR ACTIVATOR FECR-RELATED"/>
    <property type="match status" value="1"/>
</dbReference>
<dbReference type="EMBL" id="CP032100">
    <property type="protein sequence ID" value="AXX90269.1"/>
    <property type="molecule type" value="Genomic_DNA"/>
</dbReference>
<evidence type="ECO:0000313" key="5">
    <source>
        <dbReference type="EMBL" id="AXX90269.1"/>
    </source>
</evidence>
<evidence type="ECO:0000256" key="1">
    <source>
        <dbReference type="SAM" id="Phobius"/>
    </source>
</evidence>
<protein>
    <submittedName>
        <fullName evidence="5">Sigma factor regulatory protein, FecR family</fullName>
    </submittedName>
</protein>
<dbReference type="Proteomes" id="UP000263040">
    <property type="component" value="Chromosome"/>
</dbReference>
<dbReference type="PIRSF" id="PIRSF018266">
    <property type="entry name" value="FecR"/>
    <property type="match status" value="1"/>
</dbReference>
<dbReference type="Pfam" id="PF16344">
    <property type="entry name" value="FecR_C"/>
    <property type="match status" value="1"/>
</dbReference>
<dbReference type="InterPro" id="IPR006860">
    <property type="entry name" value="FecR"/>
</dbReference>
<dbReference type="PANTHER" id="PTHR30273:SF2">
    <property type="entry name" value="PROTEIN FECR"/>
    <property type="match status" value="1"/>
</dbReference>
<accession>A0AAD0WQZ7</accession>
<dbReference type="Pfam" id="PF04773">
    <property type="entry name" value="FecR"/>
    <property type="match status" value="1"/>
</dbReference>
<keyword evidence="6" id="KW-1185">Reference proteome</keyword>
<feature type="domain" description="FecR N-terminal" evidence="3">
    <location>
        <begin position="9"/>
        <end position="48"/>
    </location>
</feature>
<feature type="transmembrane region" description="Helical" evidence="1">
    <location>
        <begin position="84"/>
        <end position="103"/>
    </location>
</feature>
<keyword evidence="1" id="KW-0812">Transmembrane</keyword>
<evidence type="ECO:0000259" key="3">
    <source>
        <dbReference type="Pfam" id="PF16220"/>
    </source>
</evidence>
<dbReference type="AlphaFoldDB" id="A0AAD0WQZ7"/>
<dbReference type="InterPro" id="IPR032623">
    <property type="entry name" value="FecR_N"/>
</dbReference>
<evidence type="ECO:0000259" key="2">
    <source>
        <dbReference type="Pfam" id="PF04773"/>
    </source>
</evidence>
<dbReference type="Gene3D" id="2.60.120.1440">
    <property type="match status" value="1"/>
</dbReference>
<dbReference type="Gene3D" id="3.55.50.30">
    <property type="match status" value="1"/>
</dbReference>
<feature type="domain" description="Protein FecR C-terminal" evidence="4">
    <location>
        <begin position="256"/>
        <end position="323"/>
    </location>
</feature>
<keyword evidence="1" id="KW-1133">Transmembrane helix</keyword>